<proteinExistence type="predicted"/>
<organism evidence="1 2">
    <name type="scientific">Geodia barretti</name>
    <name type="common">Barrett's horny sponge</name>
    <dbReference type="NCBI Taxonomy" id="519541"/>
    <lineage>
        <taxon>Eukaryota</taxon>
        <taxon>Metazoa</taxon>
        <taxon>Porifera</taxon>
        <taxon>Demospongiae</taxon>
        <taxon>Heteroscleromorpha</taxon>
        <taxon>Tetractinellida</taxon>
        <taxon>Astrophorina</taxon>
        <taxon>Geodiidae</taxon>
        <taxon>Geodia</taxon>
    </lineage>
</organism>
<protein>
    <submittedName>
        <fullName evidence="1">Uncharacterized protein</fullName>
    </submittedName>
</protein>
<keyword evidence="2" id="KW-1185">Reference proteome</keyword>
<evidence type="ECO:0000313" key="2">
    <source>
        <dbReference type="Proteomes" id="UP001174909"/>
    </source>
</evidence>
<dbReference type="EMBL" id="CASHTH010001184">
    <property type="protein sequence ID" value="CAI8012480.1"/>
    <property type="molecule type" value="Genomic_DNA"/>
</dbReference>
<dbReference type="Proteomes" id="UP001174909">
    <property type="component" value="Unassembled WGS sequence"/>
</dbReference>
<gene>
    <name evidence="1" type="ORF">GBAR_LOCUS8007</name>
</gene>
<reference evidence="1" key="1">
    <citation type="submission" date="2023-03" db="EMBL/GenBank/DDBJ databases">
        <authorList>
            <person name="Steffen K."/>
            <person name="Cardenas P."/>
        </authorList>
    </citation>
    <scope>NUCLEOTIDE SEQUENCE</scope>
</reference>
<comment type="caution">
    <text evidence="1">The sequence shown here is derived from an EMBL/GenBank/DDBJ whole genome shotgun (WGS) entry which is preliminary data.</text>
</comment>
<sequence length="9" mass="909">MACPFVGAN</sequence>
<accession>A0AA35RJ47</accession>
<evidence type="ECO:0000313" key="1">
    <source>
        <dbReference type="EMBL" id="CAI8012480.1"/>
    </source>
</evidence>
<name>A0AA35RJ47_GEOBA</name>